<evidence type="ECO:0000313" key="8">
    <source>
        <dbReference type="Proteomes" id="UP000246278"/>
    </source>
</evidence>
<dbReference type="InterPro" id="IPR023485">
    <property type="entry name" value="Ptyr_pPase"/>
</dbReference>
<dbReference type="AlphaFoldDB" id="A0A317T7L9"/>
<evidence type="ECO:0000256" key="5">
    <source>
        <dbReference type="PIRSR" id="PIRSR617867-1"/>
    </source>
</evidence>
<feature type="active site" description="Nucleophile" evidence="5">
    <location>
        <position position="9"/>
    </location>
</feature>
<comment type="caution">
    <text evidence="7">The sequence shown here is derived from an EMBL/GenBank/DDBJ whole genome shotgun (WGS) entry which is preliminary data.</text>
</comment>
<evidence type="ECO:0000256" key="4">
    <source>
        <dbReference type="ARBA" id="ARBA00022912"/>
    </source>
</evidence>
<proteinExistence type="inferred from homology"/>
<dbReference type="EC" id="3.1.3.48" evidence="2"/>
<dbReference type="Proteomes" id="UP000246278">
    <property type="component" value="Unassembled WGS sequence"/>
</dbReference>
<keyword evidence="8" id="KW-1185">Reference proteome</keyword>
<dbReference type="PANTHER" id="PTHR11717">
    <property type="entry name" value="LOW MOLECULAR WEIGHT PROTEIN TYROSINE PHOSPHATASE"/>
    <property type="match status" value="1"/>
</dbReference>
<dbReference type="InterPro" id="IPR050438">
    <property type="entry name" value="LMW_PTPase"/>
</dbReference>
<evidence type="ECO:0000256" key="1">
    <source>
        <dbReference type="ARBA" id="ARBA00011063"/>
    </source>
</evidence>
<dbReference type="Gene3D" id="3.40.50.2300">
    <property type="match status" value="1"/>
</dbReference>
<dbReference type="Pfam" id="PF01451">
    <property type="entry name" value="LMWPc"/>
    <property type="match status" value="1"/>
</dbReference>
<evidence type="ECO:0000313" key="7">
    <source>
        <dbReference type="EMBL" id="PWW82652.1"/>
    </source>
</evidence>
<dbReference type="PANTHER" id="PTHR11717:SF7">
    <property type="entry name" value="LOW MOLECULAR WEIGHT PHOSPHOTYROSINE PROTEIN PHOSPHATASE"/>
    <property type="match status" value="1"/>
</dbReference>
<protein>
    <recommendedName>
        <fullName evidence="2">protein-tyrosine-phosphatase</fullName>
        <ecNumber evidence="2">3.1.3.48</ecNumber>
    </recommendedName>
</protein>
<feature type="active site" evidence="5">
    <location>
        <position position="15"/>
    </location>
</feature>
<dbReference type="CDD" id="cd16343">
    <property type="entry name" value="LMWPTP"/>
    <property type="match status" value="1"/>
</dbReference>
<keyword evidence="3" id="KW-0378">Hydrolase</keyword>
<evidence type="ECO:0000256" key="3">
    <source>
        <dbReference type="ARBA" id="ARBA00022801"/>
    </source>
</evidence>
<keyword evidence="4" id="KW-0904">Protein phosphatase</keyword>
<feature type="domain" description="Phosphotyrosine protein phosphatase I" evidence="6">
    <location>
        <begin position="3"/>
        <end position="153"/>
    </location>
</feature>
<evidence type="ECO:0000256" key="2">
    <source>
        <dbReference type="ARBA" id="ARBA00013064"/>
    </source>
</evidence>
<sequence length="160" mass="18405">MTCSLLFVCYENICRSPMAEGIFTKMIAEREHEEIFDVESAGTVCFQKGAPPDSRAIEIAREQGVDIADQRAGCIKDLELDYYTRIFTMDGQSYHDTIYYSASQRTLLPVYMVTDYLSDPETTEIEDPYYGTKKDFLKVFQQLEEALVNIYEELLRQSGL</sequence>
<dbReference type="GO" id="GO:0004725">
    <property type="term" value="F:protein tyrosine phosphatase activity"/>
    <property type="evidence" value="ECO:0007669"/>
    <property type="project" value="UniProtKB-EC"/>
</dbReference>
<reference evidence="8" key="1">
    <citation type="submission" date="2017-10" db="EMBL/GenBank/DDBJ databases">
        <authorList>
            <person name="Gaisin V.A."/>
            <person name="Rysina M.S."/>
            <person name="Grouzdev D.S."/>
        </authorList>
    </citation>
    <scope>NUCLEOTIDE SEQUENCE [LARGE SCALE GENOMIC DNA]</scope>
    <source>
        <strain evidence="8">V1</strain>
    </source>
</reference>
<evidence type="ECO:0000259" key="6">
    <source>
        <dbReference type="SMART" id="SM00226"/>
    </source>
</evidence>
<dbReference type="OrthoDB" id="9784339at2"/>
<comment type="similarity">
    <text evidence="1">Belongs to the low molecular weight phosphotyrosine protein phosphatase family.</text>
</comment>
<dbReference type="SUPFAM" id="SSF52788">
    <property type="entry name" value="Phosphotyrosine protein phosphatases I"/>
    <property type="match status" value="1"/>
</dbReference>
<accession>A0A317T7L9</accession>
<dbReference type="PRINTS" id="PR00719">
    <property type="entry name" value="LMWPTPASE"/>
</dbReference>
<dbReference type="InterPro" id="IPR017867">
    <property type="entry name" value="Tyr_phospatase_low_mol_wt"/>
</dbReference>
<feature type="active site" description="Proton donor" evidence="5">
    <location>
        <position position="127"/>
    </location>
</feature>
<dbReference type="InterPro" id="IPR036196">
    <property type="entry name" value="Ptyr_pPase_sf"/>
</dbReference>
<dbReference type="SMART" id="SM00226">
    <property type="entry name" value="LMWPc"/>
    <property type="match status" value="1"/>
</dbReference>
<dbReference type="RefSeq" id="WP_110022368.1">
    <property type="nucleotide sequence ID" value="NZ_PDNZ01000002.1"/>
</dbReference>
<name>A0A317T7L9_9CHLB</name>
<dbReference type="EMBL" id="PDNZ01000002">
    <property type="protein sequence ID" value="PWW82652.1"/>
    <property type="molecule type" value="Genomic_DNA"/>
</dbReference>
<gene>
    <name evidence="7" type="ORF">CR164_02560</name>
</gene>
<organism evidence="7 8">
    <name type="scientific">Prosthecochloris marina</name>
    <dbReference type="NCBI Taxonomy" id="2017681"/>
    <lineage>
        <taxon>Bacteria</taxon>
        <taxon>Pseudomonadati</taxon>
        <taxon>Chlorobiota</taxon>
        <taxon>Chlorobiia</taxon>
        <taxon>Chlorobiales</taxon>
        <taxon>Chlorobiaceae</taxon>
        <taxon>Prosthecochloris</taxon>
    </lineage>
</organism>